<comment type="caution">
    <text evidence="15">The sequence shown here is derived from an EMBL/GenBank/DDBJ whole genome shotgun (WGS) entry which is preliminary data.</text>
</comment>
<feature type="domain" description="TRAM" evidence="12">
    <location>
        <begin position="369"/>
        <end position="423"/>
    </location>
</feature>
<evidence type="ECO:0000256" key="10">
    <source>
        <dbReference type="ARBA" id="ARBA00031213"/>
    </source>
</evidence>
<dbReference type="InterPro" id="IPR006638">
    <property type="entry name" value="Elp3/MiaA/NifB-like_rSAM"/>
</dbReference>
<dbReference type="Gene3D" id="3.40.50.12160">
    <property type="entry name" value="Methylthiotransferase, N-terminal domain"/>
    <property type="match status" value="1"/>
</dbReference>
<dbReference type="PROSITE" id="PS50926">
    <property type="entry name" value="TRAM"/>
    <property type="match status" value="1"/>
</dbReference>
<sequence>MGVEVVSFGCRLNTYESAVMKREAEEAGLGEEARGAIVFNTCAVTAEAVRQARQQIRKARRENPDARIVVTGCAAQTEPARFAEMAEVDAVIGNMEKLSAESYRKLPDFGVAAEEKVRVNDIMSVTETAGHMIDAIEGRSRAIVQIQNGCDHRCTFCIIPYGRGNSRSVPMGAVVEQMKRLVDAGYNEVVLSGVDMTSWGADLPGSPRLGNLVQSILRHVPELKRLRLSSIDSIEADAALIDAIASEERFMPHLHLSLQAGDDMILKRMKRRHSRDDSIRFCTEIRDKRPDIVFGADIIAGFPTETGEMFENSLRIVEECGLTFLHVFPFSPREGTPAARMPQLEKPVIKERAARLRAEGEAAHAAHLARLVGSRQNVLIEREGIGRAENFTLCRIDAGLPGEIVDAIITGASDGAAIARPVEAAFPATQAG</sequence>
<evidence type="ECO:0000313" key="16">
    <source>
        <dbReference type="Proteomes" id="UP001139035"/>
    </source>
</evidence>
<organism evidence="15 16">
    <name type="scientific">Jiella avicenniae</name>
    <dbReference type="NCBI Taxonomy" id="2907202"/>
    <lineage>
        <taxon>Bacteria</taxon>
        <taxon>Pseudomonadati</taxon>
        <taxon>Pseudomonadota</taxon>
        <taxon>Alphaproteobacteria</taxon>
        <taxon>Hyphomicrobiales</taxon>
        <taxon>Aurantimonadaceae</taxon>
        <taxon>Jiella</taxon>
    </lineage>
</organism>
<proteinExistence type="predicted"/>
<evidence type="ECO:0000259" key="14">
    <source>
        <dbReference type="PROSITE" id="PS51918"/>
    </source>
</evidence>
<evidence type="ECO:0000256" key="8">
    <source>
        <dbReference type="ARBA" id="ARBA00023004"/>
    </source>
</evidence>
<dbReference type="InterPro" id="IPR023404">
    <property type="entry name" value="rSAM_horseshoe"/>
</dbReference>
<dbReference type="InterPro" id="IPR038135">
    <property type="entry name" value="Methylthiotransferase_N_sf"/>
</dbReference>
<dbReference type="PROSITE" id="PS51449">
    <property type="entry name" value="MTTASE_N"/>
    <property type="match status" value="1"/>
</dbReference>
<dbReference type="SUPFAM" id="SSF102114">
    <property type="entry name" value="Radical SAM enzymes"/>
    <property type="match status" value="1"/>
</dbReference>
<name>A0A9X1P5J1_9HYPH</name>
<evidence type="ECO:0000259" key="13">
    <source>
        <dbReference type="PROSITE" id="PS51449"/>
    </source>
</evidence>
<evidence type="ECO:0000256" key="3">
    <source>
        <dbReference type="ARBA" id="ARBA00013273"/>
    </source>
</evidence>
<dbReference type="GO" id="GO:0051539">
    <property type="term" value="F:4 iron, 4 sulfur cluster binding"/>
    <property type="evidence" value="ECO:0007669"/>
    <property type="project" value="UniProtKB-KW"/>
</dbReference>
<dbReference type="InterPro" id="IPR007197">
    <property type="entry name" value="rSAM"/>
</dbReference>
<evidence type="ECO:0000256" key="2">
    <source>
        <dbReference type="ARBA" id="ARBA00002399"/>
    </source>
</evidence>
<feature type="domain" description="Radical SAM core" evidence="14">
    <location>
        <begin position="136"/>
        <end position="366"/>
    </location>
</feature>
<feature type="domain" description="MTTase N-terminal" evidence="13">
    <location>
        <begin position="1"/>
        <end position="115"/>
    </location>
</feature>
<reference evidence="15" key="1">
    <citation type="submission" date="2022-01" db="EMBL/GenBank/DDBJ databases">
        <title>Jiella avicenniae sp. nov., a novel endophytic bacterium isolated from bark of Avicennia marina.</title>
        <authorList>
            <person name="Tuo L."/>
        </authorList>
    </citation>
    <scope>NUCLEOTIDE SEQUENCE</scope>
    <source>
        <strain evidence="15">CBK1P-4</strain>
    </source>
</reference>
<evidence type="ECO:0000256" key="1">
    <source>
        <dbReference type="ARBA" id="ARBA00001966"/>
    </source>
</evidence>
<dbReference type="PANTHER" id="PTHR11918:SF45">
    <property type="entry name" value="THREONYLCARBAMOYLADENOSINE TRNA METHYLTHIOTRANSFERASE"/>
    <property type="match status" value="1"/>
</dbReference>
<dbReference type="InterPro" id="IPR005839">
    <property type="entry name" value="Methylthiotransferase"/>
</dbReference>
<evidence type="ECO:0000256" key="6">
    <source>
        <dbReference type="ARBA" id="ARBA00022691"/>
    </source>
</evidence>
<dbReference type="SMART" id="SM00729">
    <property type="entry name" value="Elp3"/>
    <property type="match status" value="1"/>
</dbReference>
<dbReference type="InterPro" id="IPR013848">
    <property type="entry name" value="Methylthiotransferase_N"/>
</dbReference>
<dbReference type="PROSITE" id="PS01278">
    <property type="entry name" value="MTTASE_RADICAL"/>
    <property type="match status" value="1"/>
</dbReference>
<keyword evidence="5" id="KW-0808">Transferase</keyword>
<dbReference type="InterPro" id="IPR058240">
    <property type="entry name" value="rSAM_sf"/>
</dbReference>
<comment type="cofactor">
    <cofactor evidence="1">
        <name>[4Fe-4S] cluster</name>
        <dbReference type="ChEBI" id="CHEBI:49883"/>
    </cofactor>
</comment>
<evidence type="ECO:0000256" key="7">
    <source>
        <dbReference type="ARBA" id="ARBA00022723"/>
    </source>
</evidence>
<accession>A0A9X1P5J1</accession>
<dbReference type="GO" id="GO:0046872">
    <property type="term" value="F:metal ion binding"/>
    <property type="evidence" value="ECO:0007669"/>
    <property type="project" value="UniProtKB-KW"/>
</dbReference>
<evidence type="ECO:0000256" key="9">
    <source>
        <dbReference type="ARBA" id="ARBA00023014"/>
    </source>
</evidence>
<evidence type="ECO:0000259" key="12">
    <source>
        <dbReference type="PROSITE" id="PS50926"/>
    </source>
</evidence>
<comment type="function">
    <text evidence="2">Catalyzes the methylthiolation of N6-threonylcarbamoyladenosine (t(6)A), leading to the formation of 2-methylthio-N6-threonylcarbamoyladenosine (ms(2)t(6)A) at position 37 in tRNAs that read codons beginning with adenine.</text>
</comment>
<keyword evidence="9" id="KW-0411">Iron-sulfur</keyword>
<evidence type="ECO:0000256" key="4">
    <source>
        <dbReference type="ARBA" id="ARBA00022485"/>
    </source>
</evidence>
<evidence type="ECO:0000256" key="5">
    <source>
        <dbReference type="ARBA" id="ARBA00022679"/>
    </source>
</evidence>
<dbReference type="InterPro" id="IPR020612">
    <property type="entry name" value="Methylthiotransferase_CS"/>
</dbReference>
<dbReference type="InterPro" id="IPR002792">
    <property type="entry name" value="TRAM_dom"/>
</dbReference>
<dbReference type="NCBIfam" id="TIGR00089">
    <property type="entry name" value="MiaB/RimO family radical SAM methylthiotransferase"/>
    <property type="match status" value="1"/>
</dbReference>
<dbReference type="AlphaFoldDB" id="A0A9X1P5J1"/>
<dbReference type="RefSeq" id="WP_233721752.1">
    <property type="nucleotide sequence ID" value="NZ_JAJUWU010000027.1"/>
</dbReference>
<protein>
    <recommendedName>
        <fullName evidence="3">tRNA (N(6)-L-threonylcarbamoyladenosine(37)-C(2))-methylthiotransferase</fullName>
        <ecNumber evidence="3">2.8.4.5</ecNumber>
    </recommendedName>
    <alternativeName>
        <fullName evidence="10">tRNA-t(6)A37 methylthiotransferase</fullName>
    </alternativeName>
</protein>
<dbReference type="GO" id="GO:0035598">
    <property type="term" value="F:tRNA (N(6)-L-threonylcarbamoyladenosine(37)-C(2))-methylthiotransferase activity"/>
    <property type="evidence" value="ECO:0007669"/>
    <property type="project" value="UniProtKB-EC"/>
</dbReference>
<dbReference type="PANTHER" id="PTHR11918">
    <property type="entry name" value="RADICAL SAM PROTEINS"/>
    <property type="match status" value="1"/>
</dbReference>
<dbReference type="NCBIfam" id="TIGR01579">
    <property type="entry name" value="MiaB-like-C"/>
    <property type="match status" value="1"/>
</dbReference>
<keyword evidence="4" id="KW-0004">4Fe-4S</keyword>
<keyword evidence="7" id="KW-0479">Metal-binding</keyword>
<dbReference type="Gene3D" id="3.80.30.20">
    <property type="entry name" value="tm_1862 like domain"/>
    <property type="match status" value="1"/>
</dbReference>
<dbReference type="InterPro" id="IPR006467">
    <property type="entry name" value="MiaB-like_bact"/>
</dbReference>
<dbReference type="CDD" id="cd01335">
    <property type="entry name" value="Radical_SAM"/>
    <property type="match status" value="1"/>
</dbReference>
<dbReference type="EC" id="2.8.4.5" evidence="3"/>
<dbReference type="EMBL" id="JAJUWU010000027">
    <property type="protein sequence ID" value="MCE7030680.1"/>
    <property type="molecule type" value="Genomic_DNA"/>
</dbReference>
<dbReference type="SFLD" id="SFLDS00029">
    <property type="entry name" value="Radical_SAM"/>
    <property type="match status" value="1"/>
</dbReference>
<keyword evidence="8" id="KW-0408">Iron</keyword>
<dbReference type="Proteomes" id="UP001139035">
    <property type="component" value="Unassembled WGS sequence"/>
</dbReference>
<dbReference type="Pfam" id="PF00919">
    <property type="entry name" value="UPF0004"/>
    <property type="match status" value="1"/>
</dbReference>
<dbReference type="PROSITE" id="PS51918">
    <property type="entry name" value="RADICAL_SAM"/>
    <property type="match status" value="1"/>
</dbReference>
<gene>
    <name evidence="15" type="primary">mtaB</name>
    <name evidence="15" type="ORF">LZD57_22055</name>
</gene>
<evidence type="ECO:0000256" key="11">
    <source>
        <dbReference type="ARBA" id="ARBA00051661"/>
    </source>
</evidence>
<keyword evidence="16" id="KW-1185">Reference proteome</keyword>
<evidence type="ECO:0000313" key="15">
    <source>
        <dbReference type="EMBL" id="MCE7030680.1"/>
    </source>
</evidence>
<comment type="catalytic activity">
    <reaction evidence="11">
        <text>N(6)-L-threonylcarbamoyladenosine(37) in tRNA + (sulfur carrier)-SH + AH2 + 2 S-adenosyl-L-methionine = 2-methylsulfanyl-N(6)-L-threonylcarbamoyladenosine(37) in tRNA + (sulfur carrier)-H + 5'-deoxyadenosine + L-methionine + A + S-adenosyl-L-homocysteine + 2 H(+)</text>
        <dbReference type="Rhea" id="RHEA:37075"/>
        <dbReference type="Rhea" id="RHEA-COMP:10163"/>
        <dbReference type="Rhea" id="RHEA-COMP:11092"/>
        <dbReference type="Rhea" id="RHEA-COMP:14737"/>
        <dbReference type="Rhea" id="RHEA-COMP:14739"/>
        <dbReference type="ChEBI" id="CHEBI:13193"/>
        <dbReference type="ChEBI" id="CHEBI:15378"/>
        <dbReference type="ChEBI" id="CHEBI:17319"/>
        <dbReference type="ChEBI" id="CHEBI:17499"/>
        <dbReference type="ChEBI" id="CHEBI:29917"/>
        <dbReference type="ChEBI" id="CHEBI:57844"/>
        <dbReference type="ChEBI" id="CHEBI:57856"/>
        <dbReference type="ChEBI" id="CHEBI:59789"/>
        <dbReference type="ChEBI" id="CHEBI:64428"/>
        <dbReference type="ChEBI" id="CHEBI:74418"/>
        <dbReference type="ChEBI" id="CHEBI:74420"/>
        <dbReference type="EC" id="2.8.4.5"/>
    </reaction>
</comment>
<dbReference type="SFLD" id="SFLDG01082">
    <property type="entry name" value="B12-binding_domain_containing"/>
    <property type="match status" value="1"/>
</dbReference>
<dbReference type="Pfam" id="PF04055">
    <property type="entry name" value="Radical_SAM"/>
    <property type="match status" value="1"/>
</dbReference>
<keyword evidence="6" id="KW-0949">S-adenosyl-L-methionine</keyword>